<dbReference type="SUPFAM" id="SSF54060">
    <property type="entry name" value="His-Me finger endonucleases"/>
    <property type="match status" value="1"/>
</dbReference>
<evidence type="ECO:0000256" key="11">
    <source>
        <dbReference type="SAM" id="SignalP"/>
    </source>
</evidence>
<comment type="cofactor">
    <cofactor evidence="1 10">
        <name>Mg(2+)</name>
        <dbReference type="ChEBI" id="CHEBI:18420"/>
    </cofactor>
</comment>
<keyword evidence="6 10" id="KW-0378">Hydrolase</keyword>
<protein>
    <recommendedName>
        <fullName evidence="10">Endonuclease</fullName>
        <ecNumber evidence="10">3.1.30.-</ecNumber>
    </recommendedName>
</protein>
<dbReference type="InterPro" id="IPR044929">
    <property type="entry name" value="DNA/RNA_non-sp_Endonuclease_sf"/>
</dbReference>
<dbReference type="InterPro" id="IPR020821">
    <property type="entry name" value="ENPP1-3/EXOG-like_nuc-like"/>
</dbReference>
<evidence type="ECO:0000259" key="12">
    <source>
        <dbReference type="SMART" id="SM00477"/>
    </source>
</evidence>
<evidence type="ECO:0000256" key="6">
    <source>
        <dbReference type="ARBA" id="ARBA00022801"/>
    </source>
</evidence>
<keyword evidence="5 10" id="KW-0255">Endonuclease</keyword>
<dbReference type="EMBL" id="MXAN01000014">
    <property type="protein sequence ID" value="OPH38570.1"/>
    <property type="molecule type" value="Genomic_DNA"/>
</dbReference>
<evidence type="ECO:0000256" key="5">
    <source>
        <dbReference type="ARBA" id="ARBA00022759"/>
    </source>
</evidence>
<feature type="active site" description="Proton acceptor" evidence="8">
    <location>
        <position position="203"/>
    </location>
</feature>
<keyword evidence="4 9" id="KW-0479">Metal-binding</keyword>
<evidence type="ECO:0000256" key="3">
    <source>
        <dbReference type="ARBA" id="ARBA00022722"/>
    </source>
</evidence>
<dbReference type="Pfam" id="PF01223">
    <property type="entry name" value="Endonuclease_NS"/>
    <property type="match status" value="1"/>
</dbReference>
<accession>A0A1V4H1L1</accession>
<dbReference type="EC" id="3.1.30.-" evidence="10"/>
<dbReference type="SMART" id="SM00477">
    <property type="entry name" value="NUC"/>
    <property type="match status" value="1"/>
</dbReference>
<feature type="domain" description="DNA/RNA non-specific endonuclease/pyrophosphatase/phosphodiesterase" evidence="13">
    <location>
        <begin position="138"/>
        <end position="328"/>
    </location>
</feature>
<evidence type="ECO:0000256" key="4">
    <source>
        <dbReference type="ARBA" id="ARBA00022723"/>
    </source>
</evidence>
<reference evidence="15" key="1">
    <citation type="submission" date="2017-03" db="EMBL/GenBank/DDBJ databases">
        <title>Draft genome sequence of Moraxella equi CCUG 4950T type strain.</title>
        <authorList>
            <person name="Salva-Serra F."/>
            <person name="Engstrom-Jakobsson H."/>
            <person name="Thorell K."/>
            <person name="Jaen-Luchoro D."/>
            <person name="Gonzales-Siles L."/>
            <person name="Karlsson R."/>
            <person name="Yazdan S."/>
            <person name="Boulund F."/>
            <person name="Johnning A."/>
            <person name="Engstrand L."/>
            <person name="Kristiansson E."/>
            <person name="Moore E."/>
        </authorList>
    </citation>
    <scope>NUCLEOTIDE SEQUENCE [LARGE SCALE GENOMIC DNA]</scope>
    <source>
        <strain evidence="15">CCUG 4441</strain>
    </source>
</reference>
<evidence type="ECO:0000256" key="1">
    <source>
        <dbReference type="ARBA" id="ARBA00001946"/>
    </source>
</evidence>
<evidence type="ECO:0000256" key="2">
    <source>
        <dbReference type="ARBA" id="ARBA00010052"/>
    </source>
</evidence>
<organism evidence="14 15">
    <name type="scientific">Moraxella lacunata</name>
    <dbReference type="NCBI Taxonomy" id="477"/>
    <lineage>
        <taxon>Bacteria</taxon>
        <taxon>Pseudomonadati</taxon>
        <taxon>Pseudomonadota</taxon>
        <taxon>Gammaproteobacteria</taxon>
        <taxon>Moraxellales</taxon>
        <taxon>Moraxellaceae</taxon>
        <taxon>Moraxella</taxon>
    </lineage>
</organism>
<evidence type="ECO:0000256" key="9">
    <source>
        <dbReference type="PIRSR" id="PIRSR640255-2"/>
    </source>
</evidence>
<evidence type="ECO:0000259" key="13">
    <source>
        <dbReference type="SMART" id="SM00892"/>
    </source>
</evidence>
<keyword evidence="11" id="KW-0732">Signal</keyword>
<sequence length="371" mass="40338">MSYLYSSGTRPFHLWGLALVLLSCHSAYANNTAVAYGDNVATAYADDHNHTQNHNAHNANSSNTATAYATAHDGGYVVGQSTGLATSDEPVGVFVGQRTTANTAQSLASCPEHFYANTTPQLVGTKGQKLARKNYELCFDGFAVLYSGISRTPIYSAEYLTRERINQARSLARKDSFHEESRLPANVRATLSDYRRSGYDRGHLSPNGDMADGSQQFDSFSLANIAPQNNAHNRGVWQDIEKNTRNLTVKYGELYVVTGVVFQGRQIAKIGDGVLVPSHFFKAVYVPSINRAGVYYTPNNEAGVVEHISLAELSERTGINAMPSLSPQVQSSAFNLPPLSESVDSVDKGGDTEGWLAILVLLVEFVMSLLK</sequence>
<comment type="caution">
    <text evidence="14">The sequence shown here is derived from an EMBL/GenBank/DDBJ whole genome shotgun (WGS) entry which is preliminary data.</text>
</comment>
<dbReference type="InterPro" id="IPR001604">
    <property type="entry name" value="Endo_G_ENPP1-like_dom"/>
</dbReference>
<dbReference type="PANTHER" id="PTHR13966">
    <property type="entry name" value="ENDONUCLEASE RELATED"/>
    <property type="match status" value="1"/>
</dbReference>
<feature type="signal peptide" evidence="11">
    <location>
        <begin position="1"/>
        <end position="29"/>
    </location>
</feature>
<dbReference type="AlphaFoldDB" id="A0A1V4H1L1"/>
<comment type="similarity">
    <text evidence="2 10">Belongs to the DNA/RNA non-specific endonuclease family.</text>
</comment>
<dbReference type="SMART" id="SM00892">
    <property type="entry name" value="Endonuclease_NS"/>
    <property type="match status" value="1"/>
</dbReference>
<dbReference type="InterPro" id="IPR018524">
    <property type="entry name" value="DNA/RNA_endonuclease_AS"/>
</dbReference>
<gene>
    <name evidence="14" type="ORF">B5J94_03060</name>
</gene>
<evidence type="ECO:0000313" key="14">
    <source>
        <dbReference type="EMBL" id="OPH38570.1"/>
    </source>
</evidence>
<evidence type="ECO:0000256" key="8">
    <source>
        <dbReference type="PIRSR" id="PIRSR640255-1"/>
    </source>
</evidence>
<dbReference type="PANTHER" id="PTHR13966:SF5">
    <property type="entry name" value="ENDONUCLEASE G, MITOCHONDRIAL"/>
    <property type="match status" value="1"/>
</dbReference>
<proteinExistence type="inferred from homology"/>
<feature type="domain" description="ENPP1-3/EXOG-like endonuclease/phosphodiesterase" evidence="12">
    <location>
        <begin position="139"/>
        <end position="328"/>
    </location>
</feature>
<evidence type="ECO:0000313" key="15">
    <source>
        <dbReference type="Proteomes" id="UP000191025"/>
    </source>
</evidence>
<dbReference type="Proteomes" id="UP000191025">
    <property type="component" value="Unassembled WGS sequence"/>
</dbReference>
<dbReference type="GO" id="GO:0003676">
    <property type="term" value="F:nucleic acid binding"/>
    <property type="evidence" value="ECO:0007669"/>
    <property type="project" value="InterPro"/>
</dbReference>
<feature type="chain" id="PRO_5013206130" description="Endonuclease" evidence="11">
    <location>
        <begin position="30"/>
        <end position="371"/>
    </location>
</feature>
<dbReference type="Gene3D" id="3.40.570.10">
    <property type="entry name" value="Extracellular Endonuclease, subunit A"/>
    <property type="match status" value="1"/>
</dbReference>
<dbReference type="GO" id="GO:0016787">
    <property type="term" value="F:hydrolase activity"/>
    <property type="evidence" value="ECO:0007669"/>
    <property type="project" value="UniProtKB-KW"/>
</dbReference>
<dbReference type="GO" id="GO:0046872">
    <property type="term" value="F:metal ion binding"/>
    <property type="evidence" value="ECO:0007669"/>
    <property type="project" value="UniProtKB-KW"/>
</dbReference>
<name>A0A1V4H1L1_MORLA</name>
<dbReference type="RefSeq" id="WP_079363926.1">
    <property type="nucleotide sequence ID" value="NZ_MXAN01000014.1"/>
</dbReference>
<dbReference type="PROSITE" id="PS01070">
    <property type="entry name" value="NUCLEASE_NON_SPEC"/>
    <property type="match status" value="1"/>
</dbReference>
<dbReference type="GO" id="GO:0004519">
    <property type="term" value="F:endonuclease activity"/>
    <property type="evidence" value="ECO:0007669"/>
    <property type="project" value="UniProtKB-UniRule"/>
</dbReference>
<keyword evidence="3 10" id="KW-0540">Nuclease</keyword>
<dbReference type="InterPro" id="IPR044925">
    <property type="entry name" value="His-Me_finger_sf"/>
</dbReference>
<keyword evidence="7" id="KW-0460">Magnesium</keyword>
<evidence type="ECO:0000256" key="7">
    <source>
        <dbReference type="ARBA" id="ARBA00022842"/>
    </source>
</evidence>
<feature type="binding site" evidence="9">
    <location>
        <position position="233"/>
    </location>
    <ligand>
        <name>Mg(2+)</name>
        <dbReference type="ChEBI" id="CHEBI:18420"/>
        <note>catalytic</note>
    </ligand>
</feature>
<evidence type="ECO:0000256" key="10">
    <source>
        <dbReference type="RuleBase" id="RU366055"/>
    </source>
</evidence>
<dbReference type="InterPro" id="IPR040255">
    <property type="entry name" value="Non-specific_endonuclease"/>
</dbReference>